<protein>
    <submittedName>
        <fullName evidence="2">Uncharacterized protein</fullName>
    </submittedName>
</protein>
<name>A0A2U3Q9H0_9BRAD</name>
<evidence type="ECO:0000256" key="1">
    <source>
        <dbReference type="SAM" id="MobiDB-lite"/>
    </source>
</evidence>
<feature type="region of interest" description="Disordered" evidence="1">
    <location>
        <begin position="27"/>
        <end position="55"/>
    </location>
</feature>
<dbReference type="EMBL" id="LS398110">
    <property type="protein sequence ID" value="SPP98064.1"/>
    <property type="molecule type" value="Genomic_DNA"/>
</dbReference>
<sequence length="55" mass="5703">MTTLAARMEDAVRVRLDLPSVLGSALRNAEGSAPAPVATTAQPSKSNSRGEHRTG</sequence>
<dbReference type="AlphaFoldDB" id="A0A2U3Q9H0"/>
<reference evidence="2 3" key="1">
    <citation type="submission" date="2018-03" db="EMBL/GenBank/DDBJ databases">
        <authorList>
            <person name="Gully D."/>
        </authorList>
    </citation>
    <scope>NUCLEOTIDE SEQUENCE [LARGE SCALE GENOMIC DNA]</scope>
    <source>
        <strain evidence="2">ORS3257</strain>
    </source>
</reference>
<dbReference type="KEGG" id="bvz:BRAD3257_7303"/>
<proteinExistence type="predicted"/>
<evidence type="ECO:0000313" key="3">
    <source>
        <dbReference type="Proteomes" id="UP000246085"/>
    </source>
</evidence>
<gene>
    <name evidence="2" type="ORF">BRAD3257_7303</name>
</gene>
<evidence type="ECO:0000313" key="2">
    <source>
        <dbReference type="EMBL" id="SPP98064.1"/>
    </source>
</evidence>
<accession>A0A2U3Q9H0</accession>
<organism evidence="2 3">
    <name type="scientific">Bradyrhizobium vignae</name>
    <dbReference type="NCBI Taxonomy" id="1549949"/>
    <lineage>
        <taxon>Bacteria</taxon>
        <taxon>Pseudomonadati</taxon>
        <taxon>Pseudomonadota</taxon>
        <taxon>Alphaproteobacteria</taxon>
        <taxon>Hyphomicrobiales</taxon>
        <taxon>Nitrobacteraceae</taxon>
        <taxon>Bradyrhizobium</taxon>
    </lineage>
</organism>
<dbReference type="Proteomes" id="UP000246085">
    <property type="component" value="Chromosome BRAD3257"/>
</dbReference>